<dbReference type="Proteomes" id="UP000184330">
    <property type="component" value="Unassembled WGS sequence"/>
</dbReference>
<reference evidence="1 2" key="1">
    <citation type="submission" date="2016-03" db="EMBL/GenBank/DDBJ databases">
        <authorList>
            <person name="Ploux O."/>
        </authorList>
    </citation>
    <scope>NUCLEOTIDE SEQUENCE [LARGE SCALE GENOMIC DNA]</scope>
    <source>
        <strain evidence="1 2">UAMH 11012</strain>
    </source>
</reference>
<dbReference type="PANTHER" id="PTHR37540">
    <property type="entry name" value="TRANSCRIPTION FACTOR (ACR-2), PUTATIVE-RELATED-RELATED"/>
    <property type="match status" value="1"/>
</dbReference>
<keyword evidence="2" id="KW-1185">Reference proteome</keyword>
<evidence type="ECO:0000313" key="2">
    <source>
        <dbReference type="Proteomes" id="UP000184330"/>
    </source>
</evidence>
<proteinExistence type="predicted"/>
<dbReference type="OrthoDB" id="4159781at2759"/>
<evidence type="ECO:0000313" key="1">
    <source>
        <dbReference type="EMBL" id="CZR58874.1"/>
    </source>
</evidence>
<organism evidence="1 2">
    <name type="scientific">Phialocephala subalpina</name>
    <dbReference type="NCBI Taxonomy" id="576137"/>
    <lineage>
        <taxon>Eukaryota</taxon>
        <taxon>Fungi</taxon>
        <taxon>Dikarya</taxon>
        <taxon>Ascomycota</taxon>
        <taxon>Pezizomycotina</taxon>
        <taxon>Leotiomycetes</taxon>
        <taxon>Helotiales</taxon>
        <taxon>Mollisiaceae</taxon>
        <taxon>Phialocephala</taxon>
        <taxon>Phialocephala fortinii species complex</taxon>
    </lineage>
</organism>
<accession>A0A1L7X1G5</accession>
<sequence>MLPISSKHQTMVITSYDTDRDLIYEASSNGKIPSPCGTSTTVSHTFDASTFQFVDELTYRNPNHQKQILSVIRSRAKLDYHAKQRKAGVRFGAPKRTLLIAPSKETGNACPHSNVKVSCVQCRHSNTSIKRAADIRSSRASQKQCPIKREGFEGVDSLVRGTWREDPFNVYNLPDDPRVPLLVSHFNERFRQTYTTPLGHRVNFIVNLTNPILQHGILYHTGAFLLARNSSIVDDSFVTCHRTRSMQLVGRALDDPIQRCSDQTIVALLYLILYEVSFCPKHRSLSADNMQDMYGTPETATIHRNGLHEVLKVRKKEGRRISWFLRMSLPLCELHILTDGKVDLSNSSDLNDGILTVVPSELQISDYSMRTIFNRLKDVAYNISVLPSSTSLRDRRRIGYETKVKIERFLKILDIDSKRTETDRDTHRSWLFASLIYLHTIVATSDEMYILPEKDIKIVHELKGVVERLMDIPEDLGYSTRVLLWVLFFGALHSKGKEYMWFRKTIRERCKEMKLETWVEVKEELKDLPWVQQGVEWKLKALCGLY</sequence>
<dbReference type="AlphaFoldDB" id="A0A1L7X1G5"/>
<dbReference type="EMBL" id="FJOG01000012">
    <property type="protein sequence ID" value="CZR58874.1"/>
    <property type="molecule type" value="Genomic_DNA"/>
</dbReference>
<gene>
    <name evidence="1" type="ORF">PAC_08766</name>
</gene>
<name>A0A1L7X1G5_9HELO</name>
<protein>
    <submittedName>
        <fullName evidence="1">Uncharacterized protein</fullName>
    </submittedName>
</protein>
<dbReference type="PANTHER" id="PTHR37540:SF5">
    <property type="entry name" value="TRANSCRIPTION FACTOR DOMAIN-CONTAINING PROTEIN"/>
    <property type="match status" value="1"/>
</dbReference>